<reference evidence="2" key="1">
    <citation type="submission" date="2023-03" db="EMBL/GenBank/DDBJ databases">
        <title>Massive genome expansion in bonnet fungi (Mycena s.s.) driven by repeated elements and novel gene families across ecological guilds.</title>
        <authorList>
            <consortium name="Lawrence Berkeley National Laboratory"/>
            <person name="Harder C.B."/>
            <person name="Miyauchi S."/>
            <person name="Viragh M."/>
            <person name="Kuo A."/>
            <person name="Thoen E."/>
            <person name="Andreopoulos B."/>
            <person name="Lu D."/>
            <person name="Skrede I."/>
            <person name="Drula E."/>
            <person name="Henrissat B."/>
            <person name="Morin E."/>
            <person name="Kohler A."/>
            <person name="Barry K."/>
            <person name="LaButti K."/>
            <person name="Morin E."/>
            <person name="Salamov A."/>
            <person name="Lipzen A."/>
            <person name="Mereny Z."/>
            <person name="Hegedus B."/>
            <person name="Baldrian P."/>
            <person name="Stursova M."/>
            <person name="Weitz H."/>
            <person name="Taylor A."/>
            <person name="Grigoriev I.V."/>
            <person name="Nagy L.G."/>
            <person name="Martin F."/>
            <person name="Kauserud H."/>
        </authorList>
    </citation>
    <scope>NUCLEOTIDE SEQUENCE</scope>
    <source>
        <strain evidence="2">CBHHK200</strain>
    </source>
</reference>
<feature type="signal peptide" evidence="1">
    <location>
        <begin position="1"/>
        <end position="21"/>
    </location>
</feature>
<accession>A0AAD6SH29</accession>
<gene>
    <name evidence="2" type="ORF">C8F04DRAFT_1399939</name>
</gene>
<keyword evidence="3" id="KW-1185">Reference proteome</keyword>
<protein>
    <submittedName>
        <fullName evidence="2">Uncharacterized protein</fullName>
    </submittedName>
</protein>
<evidence type="ECO:0000313" key="2">
    <source>
        <dbReference type="EMBL" id="KAJ7026681.1"/>
    </source>
</evidence>
<feature type="chain" id="PRO_5042194239" evidence="1">
    <location>
        <begin position="22"/>
        <end position="69"/>
    </location>
</feature>
<name>A0AAD6SH29_9AGAR</name>
<dbReference type="EMBL" id="JARJCM010000135">
    <property type="protein sequence ID" value="KAJ7026681.1"/>
    <property type="molecule type" value="Genomic_DNA"/>
</dbReference>
<dbReference type="AlphaFoldDB" id="A0AAD6SH29"/>
<comment type="caution">
    <text evidence="2">The sequence shown here is derived from an EMBL/GenBank/DDBJ whole genome shotgun (WGS) entry which is preliminary data.</text>
</comment>
<sequence length="69" mass="7350">MFNKVVSTAIFFLAFTQVVMCIPGPGPVELHCGRPYDRPCGSGQLCCGTDPNNMHCQAAGLLCLVPPPQ</sequence>
<proteinExistence type="predicted"/>
<evidence type="ECO:0000256" key="1">
    <source>
        <dbReference type="SAM" id="SignalP"/>
    </source>
</evidence>
<organism evidence="2 3">
    <name type="scientific">Mycena alexandri</name>
    <dbReference type="NCBI Taxonomy" id="1745969"/>
    <lineage>
        <taxon>Eukaryota</taxon>
        <taxon>Fungi</taxon>
        <taxon>Dikarya</taxon>
        <taxon>Basidiomycota</taxon>
        <taxon>Agaricomycotina</taxon>
        <taxon>Agaricomycetes</taxon>
        <taxon>Agaricomycetidae</taxon>
        <taxon>Agaricales</taxon>
        <taxon>Marasmiineae</taxon>
        <taxon>Mycenaceae</taxon>
        <taxon>Mycena</taxon>
    </lineage>
</organism>
<dbReference type="Proteomes" id="UP001218188">
    <property type="component" value="Unassembled WGS sequence"/>
</dbReference>
<evidence type="ECO:0000313" key="3">
    <source>
        <dbReference type="Proteomes" id="UP001218188"/>
    </source>
</evidence>
<keyword evidence="1" id="KW-0732">Signal</keyword>